<keyword evidence="3" id="KW-1185">Reference proteome</keyword>
<protein>
    <submittedName>
        <fullName evidence="2">Uncharacterized protein</fullName>
    </submittedName>
</protein>
<reference evidence="2" key="1">
    <citation type="submission" date="2022-11" db="EMBL/GenBank/DDBJ databases">
        <authorList>
            <person name="Petersen C."/>
        </authorList>
    </citation>
    <scope>NUCLEOTIDE SEQUENCE</scope>
    <source>
        <strain evidence="2">IBT 20477</strain>
    </source>
</reference>
<dbReference type="Proteomes" id="UP001150942">
    <property type="component" value="Unassembled WGS sequence"/>
</dbReference>
<feature type="region of interest" description="Disordered" evidence="1">
    <location>
        <begin position="244"/>
        <end position="276"/>
    </location>
</feature>
<evidence type="ECO:0000313" key="2">
    <source>
        <dbReference type="EMBL" id="KAJ5192412.1"/>
    </source>
</evidence>
<gene>
    <name evidence="2" type="ORF">N7449_008554</name>
</gene>
<comment type="caution">
    <text evidence="2">The sequence shown here is derived from an EMBL/GenBank/DDBJ whole genome shotgun (WGS) entry which is preliminary data.</text>
</comment>
<evidence type="ECO:0000256" key="1">
    <source>
        <dbReference type="SAM" id="MobiDB-lite"/>
    </source>
</evidence>
<sequence length="276" mass="31522">MDCVGNDWLLHLLVGRDIVKEGFRVRDEIFNLAPSLSAEHNIGGECHVDFTMPFYHCGLVCISRFFIDPVWQFLGDELPLLSEETIKSHSLVALSYIEERLIKVNFESVFYLPLLMGISLEVRSSRHRHQITQLLQLIEKRGFAPGHWYQIDRPLRKALGCILCQDATLAPYQSRPLYNISSDSYYGSVEILHNATQSHSYRDNKLHDLMLANLPHGRWSDHAFRLSKIQNWRYDGSSTESYASQRTGRLGTVGQGKSTSLKSGAFSQRRDCSSND</sequence>
<feature type="compositionally biased region" description="Polar residues" evidence="1">
    <location>
        <begin position="255"/>
        <end position="266"/>
    </location>
</feature>
<dbReference type="AlphaFoldDB" id="A0A9W9M9U5"/>
<organism evidence="2 3">
    <name type="scientific">Penicillium cf. viridicatum</name>
    <dbReference type="NCBI Taxonomy" id="2972119"/>
    <lineage>
        <taxon>Eukaryota</taxon>
        <taxon>Fungi</taxon>
        <taxon>Dikarya</taxon>
        <taxon>Ascomycota</taxon>
        <taxon>Pezizomycotina</taxon>
        <taxon>Eurotiomycetes</taxon>
        <taxon>Eurotiomycetidae</taxon>
        <taxon>Eurotiales</taxon>
        <taxon>Aspergillaceae</taxon>
        <taxon>Penicillium</taxon>
    </lineage>
</organism>
<name>A0A9W9M9U5_9EURO</name>
<evidence type="ECO:0000313" key="3">
    <source>
        <dbReference type="Proteomes" id="UP001150942"/>
    </source>
</evidence>
<dbReference type="EMBL" id="JAPQKQ010000006">
    <property type="protein sequence ID" value="KAJ5192412.1"/>
    <property type="molecule type" value="Genomic_DNA"/>
</dbReference>
<accession>A0A9W9M9U5</accession>
<dbReference type="OrthoDB" id="4794000at2759"/>
<proteinExistence type="predicted"/>
<reference evidence="2" key="2">
    <citation type="journal article" date="2023" name="IMA Fungus">
        <title>Comparative genomic study of the Penicillium genus elucidates a diverse pangenome and 15 lateral gene transfer events.</title>
        <authorList>
            <person name="Petersen C."/>
            <person name="Sorensen T."/>
            <person name="Nielsen M.R."/>
            <person name="Sondergaard T.E."/>
            <person name="Sorensen J.L."/>
            <person name="Fitzpatrick D.A."/>
            <person name="Frisvad J.C."/>
            <person name="Nielsen K.L."/>
        </authorList>
    </citation>
    <scope>NUCLEOTIDE SEQUENCE</scope>
    <source>
        <strain evidence="2">IBT 20477</strain>
    </source>
</reference>